<accession>A0ABU6R1V3</accession>
<organism evidence="1 2">
    <name type="scientific">Stylosanthes scabra</name>
    <dbReference type="NCBI Taxonomy" id="79078"/>
    <lineage>
        <taxon>Eukaryota</taxon>
        <taxon>Viridiplantae</taxon>
        <taxon>Streptophyta</taxon>
        <taxon>Embryophyta</taxon>
        <taxon>Tracheophyta</taxon>
        <taxon>Spermatophyta</taxon>
        <taxon>Magnoliopsida</taxon>
        <taxon>eudicotyledons</taxon>
        <taxon>Gunneridae</taxon>
        <taxon>Pentapetalae</taxon>
        <taxon>rosids</taxon>
        <taxon>fabids</taxon>
        <taxon>Fabales</taxon>
        <taxon>Fabaceae</taxon>
        <taxon>Papilionoideae</taxon>
        <taxon>50 kb inversion clade</taxon>
        <taxon>dalbergioids sensu lato</taxon>
        <taxon>Dalbergieae</taxon>
        <taxon>Pterocarpus clade</taxon>
        <taxon>Stylosanthes</taxon>
    </lineage>
</organism>
<keyword evidence="2" id="KW-1185">Reference proteome</keyword>
<protein>
    <submittedName>
        <fullName evidence="1">Uncharacterized protein</fullName>
    </submittedName>
</protein>
<reference evidence="1 2" key="1">
    <citation type="journal article" date="2023" name="Plants (Basel)">
        <title>Bridging the Gap: Combining Genomics and Transcriptomics Approaches to Understand Stylosanthes scabra, an Orphan Legume from the Brazilian Caatinga.</title>
        <authorList>
            <person name="Ferreira-Neto J.R.C."/>
            <person name="da Silva M.D."/>
            <person name="Binneck E."/>
            <person name="de Melo N.F."/>
            <person name="da Silva R.H."/>
            <person name="de Melo A.L.T.M."/>
            <person name="Pandolfi V."/>
            <person name="Bustamante F.O."/>
            <person name="Brasileiro-Vidal A.C."/>
            <person name="Benko-Iseppon A.M."/>
        </authorList>
    </citation>
    <scope>NUCLEOTIDE SEQUENCE [LARGE SCALE GENOMIC DNA]</scope>
    <source>
        <tissue evidence="1">Leaves</tissue>
    </source>
</reference>
<comment type="caution">
    <text evidence="1">The sequence shown here is derived from an EMBL/GenBank/DDBJ whole genome shotgun (WGS) entry which is preliminary data.</text>
</comment>
<evidence type="ECO:0000313" key="2">
    <source>
        <dbReference type="Proteomes" id="UP001341840"/>
    </source>
</evidence>
<dbReference type="EMBL" id="JASCZI010013552">
    <property type="protein sequence ID" value="MED6118040.1"/>
    <property type="molecule type" value="Genomic_DNA"/>
</dbReference>
<name>A0ABU6R1V3_9FABA</name>
<proteinExistence type="predicted"/>
<evidence type="ECO:0000313" key="1">
    <source>
        <dbReference type="EMBL" id="MED6118040.1"/>
    </source>
</evidence>
<sequence length="53" mass="5992">MAEGVSLNQLQITSDFKTAIQKAQQEDGELQKMLKSVGQEKQGEIKKDREGIW</sequence>
<gene>
    <name evidence="1" type="ORF">PIB30_115753</name>
</gene>
<dbReference type="Proteomes" id="UP001341840">
    <property type="component" value="Unassembled WGS sequence"/>
</dbReference>
<feature type="non-terminal residue" evidence="1">
    <location>
        <position position="53"/>
    </location>
</feature>